<dbReference type="InterPro" id="IPR050760">
    <property type="entry name" value="Period_circadian_regulator"/>
</dbReference>
<dbReference type="GO" id="GO:0001222">
    <property type="term" value="F:transcription corepressor binding"/>
    <property type="evidence" value="ECO:0007669"/>
    <property type="project" value="TreeGrafter"/>
</dbReference>
<dbReference type="SMART" id="SM00091">
    <property type="entry name" value="PAS"/>
    <property type="match status" value="1"/>
</dbReference>
<feature type="compositionally biased region" description="Basic and acidic residues" evidence="3">
    <location>
        <begin position="1079"/>
        <end position="1090"/>
    </location>
</feature>
<feature type="compositionally biased region" description="Polar residues" evidence="3">
    <location>
        <begin position="79"/>
        <end position="92"/>
    </location>
</feature>
<dbReference type="PANTHER" id="PTHR11269">
    <property type="entry name" value="PERIOD CIRCADIAN PROTEIN"/>
    <property type="match status" value="1"/>
</dbReference>
<dbReference type="EMBL" id="MG282907">
    <property type="protein sequence ID" value="AWY10929.1"/>
    <property type="molecule type" value="mRNA"/>
</dbReference>
<comment type="subcellular location">
    <subcellularLocation>
        <location evidence="1">Nucleus</location>
    </subcellularLocation>
</comment>
<feature type="compositionally biased region" description="Low complexity" evidence="3">
    <location>
        <begin position="1492"/>
        <end position="1502"/>
    </location>
</feature>
<dbReference type="InterPro" id="IPR035965">
    <property type="entry name" value="PAS-like_dom_sf"/>
</dbReference>
<dbReference type="Gene3D" id="3.30.450.20">
    <property type="entry name" value="PAS domain"/>
    <property type="match status" value="2"/>
</dbReference>
<feature type="domain" description="PAS" evidence="4">
    <location>
        <begin position="348"/>
        <end position="391"/>
    </location>
</feature>
<dbReference type="InterPro" id="IPR000014">
    <property type="entry name" value="PAS"/>
</dbReference>
<proteinExistence type="evidence at transcript level"/>
<feature type="compositionally biased region" description="Basic residues" evidence="3">
    <location>
        <begin position="1"/>
        <end position="11"/>
    </location>
</feature>
<dbReference type="GO" id="GO:0032922">
    <property type="term" value="P:circadian regulation of gene expression"/>
    <property type="evidence" value="ECO:0007669"/>
    <property type="project" value="TreeGrafter"/>
</dbReference>
<accession>A0A2Z4QKA5</accession>
<dbReference type="GO" id="GO:0000976">
    <property type="term" value="F:transcription cis-regulatory region binding"/>
    <property type="evidence" value="ECO:0007669"/>
    <property type="project" value="TreeGrafter"/>
</dbReference>
<dbReference type="SUPFAM" id="SSF55785">
    <property type="entry name" value="PYP-like sensor domain (PAS domain)"/>
    <property type="match status" value="1"/>
</dbReference>
<dbReference type="GO" id="GO:0005737">
    <property type="term" value="C:cytoplasm"/>
    <property type="evidence" value="ECO:0007669"/>
    <property type="project" value="TreeGrafter"/>
</dbReference>
<feature type="compositionally biased region" description="Acidic residues" evidence="3">
    <location>
        <begin position="1279"/>
        <end position="1291"/>
    </location>
</feature>
<evidence type="ECO:0000313" key="5">
    <source>
        <dbReference type="EMBL" id="AWY10929.1"/>
    </source>
</evidence>
<dbReference type="PANTHER" id="PTHR11269:SF16">
    <property type="entry name" value="PERIOD CIRCADIAN PROTEIN"/>
    <property type="match status" value="1"/>
</dbReference>
<feature type="region of interest" description="Disordered" evidence="3">
    <location>
        <begin position="1"/>
        <end position="56"/>
    </location>
</feature>
<dbReference type="GO" id="GO:0005634">
    <property type="term" value="C:nucleus"/>
    <property type="evidence" value="ECO:0007669"/>
    <property type="project" value="UniProtKB-SubCell"/>
</dbReference>
<dbReference type="Pfam" id="PF12114">
    <property type="entry name" value="Period_C"/>
    <property type="match status" value="1"/>
</dbReference>
<feature type="region of interest" description="Disordered" evidence="3">
    <location>
        <begin position="77"/>
        <end position="101"/>
    </location>
</feature>
<keyword evidence="2" id="KW-0539">Nucleus</keyword>
<feature type="region of interest" description="Disordered" evidence="3">
    <location>
        <begin position="1489"/>
        <end position="1535"/>
    </location>
</feature>
<evidence type="ECO:0000259" key="4">
    <source>
        <dbReference type="PROSITE" id="PS50112"/>
    </source>
</evidence>
<evidence type="ECO:0000256" key="2">
    <source>
        <dbReference type="ARBA" id="ARBA00023242"/>
    </source>
</evidence>
<dbReference type="Pfam" id="PF14598">
    <property type="entry name" value="PAS_11"/>
    <property type="match status" value="1"/>
</dbReference>
<evidence type="ECO:0000256" key="1">
    <source>
        <dbReference type="ARBA" id="ARBA00004123"/>
    </source>
</evidence>
<name>A0A2Z4QKA5_HERCR</name>
<dbReference type="InterPro" id="IPR022728">
    <property type="entry name" value="Period_circadian-like_C"/>
</dbReference>
<feature type="compositionally biased region" description="Basic and acidic residues" evidence="3">
    <location>
        <begin position="575"/>
        <end position="589"/>
    </location>
</feature>
<feature type="compositionally biased region" description="Basic and acidic residues" evidence="3">
    <location>
        <begin position="1244"/>
        <end position="1266"/>
    </location>
</feature>
<feature type="region of interest" description="Disordered" evidence="3">
    <location>
        <begin position="1074"/>
        <end position="1291"/>
    </location>
</feature>
<reference evidence="5" key="1">
    <citation type="journal article" date="2018" name="Biol. Bull.">
        <title>Sequences of Circadian Clock Proteins in the Nudibranch Molluscs Hermissenda crassicornis, Melibe leonina, and Tritonia diomedea.</title>
        <authorList>
            <person name="Cook G.M."/>
            <person name="Gruen A.E."/>
            <person name="Morris J."/>
            <person name="Pankey M.S."/>
            <person name="Senatore A."/>
            <person name="Katz P.S."/>
            <person name="Watson W.H.III."/>
            <person name="Newcomb J.M."/>
        </authorList>
    </citation>
    <scope>NUCLEOTIDE SEQUENCE</scope>
</reference>
<feature type="compositionally biased region" description="Polar residues" evidence="3">
    <location>
        <begin position="12"/>
        <end position="32"/>
    </location>
</feature>
<dbReference type="GO" id="GO:0000122">
    <property type="term" value="P:negative regulation of transcription by RNA polymerase II"/>
    <property type="evidence" value="ECO:0007669"/>
    <property type="project" value="TreeGrafter"/>
</dbReference>
<dbReference type="GO" id="GO:0043153">
    <property type="term" value="P:entrainment of circadian clock by photoperiod"/>
    <property type="evidence" value="ECO:0007669"/>
    <property type="project" value="TreeGrafter"/>
</dbReference>
<feature type="compositionally biased region" description="Polar residues" evidence="3">
    <location>
        <begin position="1230"/>
        <end position="1242"/>
    </location>
</feature>
<sequence length="1615" mass="179099">MDHPRIGKKSNRISSSNHLSPANWKSLNSRKQNANEHDQINSGYHELAIDETTTRDVRESSTSSLSLSFFSESDLAEAPSTSGCSSEMASVTHSKERKKEKAKEFMKKLKSMLPLKERKVKMDTLSTLEQVVNNMKRLSESQRRDSEFKSPHMYSGAYHSLDADKLQQSDMYISVSLKNHVVQTASSSLMTHLGYPTDWWKGRLLRDFLSKKDINTVNGCLAHFFKEEQEPRTLAGESSMAVTSTSNSQGSRYFFARIRRFRKLSEGFSIQNVVSYSPFVMTVTMARTSEHQTDSDKDGLGSSSDGRIKASLVVYCHPLTSAYTDATTLPFERQFSLRHSPSCKYTDVEPSAIALLGHLPQDFNGKSIFDLYHPDDYPKLLDIHRRVVQCKGKPFKTDRIRLKTRNNCFIELETEWSSFTNPWTTRLEFIIGQHTVVKGPNRHDVFEDIPPSVAVDSIELTANDRKTLEKIMEILQKPVQDVFTQPAPRPPIKDQVASLKRNISQVDTSDSKVKPVKEKPKVYCQAQDKGEKYTVLDEKGISSIYNQLNYSYNIKRFLMSHPKPFNSNVSDEDSTPEREGNGDDPIHADEEMPLELPVVKPSSCGSSTQVHVSEQGHGEEMMSPSAFDDEAVGQTAVVVPPKEVSADNIRVLTEESLKKHTKVQELLYLQKIAEEQPLLLNMRRIKRYQNPPQKRPWPRETSEEVDKAKHPYTNSGIFRSSSNIFMQSFPTVTSCNVTTASMPTPTPNQLFHQSRIVIPFTGQGVMASQPVQGLTTTAVINNPPIPLVTVNAPSMGPLIPTSIQAIRALRTGNTTGPQPMVSAIQPQNIQWPYYPQPGYTLLPQVMGGFYRPILQPVAVETPRQPDGVSVNVTKAANPLAPQPVRPATLTQREMPSNKDKASGFVVNRQEADPMISSGDDTGSSIMYLLEADSSTLFEDSDSKKGGAIIGSAPSKAAPRHKNMPCAEPPWLRGVKWNNNVKLRYEMPQSRLMPVLKKDEKMLKKCQQGDLTLESLEQLLEDISLPNNEEVFDEETDYLFFPKDQMMGDDEDDHMHMMEDLFTEVEMTMSNIMQEDDKEEGEHKRKGDDKGGGGGGGGKHRKKNTDNVIWEVQELESEEHQQEPQQQQEAASSTTAACHKEEAANASDSSNSTLGGDKEDKEMGSLIEETDAPSNESKPPETEMPAIETTEVYMPTAQVEVLNKRTSSSKESSLSGDEGSDGANKQETEDSQSNCSKLSSDITPSDERSNEEAGSSHKESNASEQHLKLHSPSSSGEQCSPEDDETMDESEMNENWDGFFQKLFTPLKVLVSRNPDNASMPASVPFWQSNAEMTQKVSMTYQIPKRSLEDVLQEDMRKLDRLSQSGTVKQQLVHLLTDSYSKMASTTSSTSQQTVPKPLPSTSSMCPMQEVLAAPSSHYFTHGSANLTSPPNSQSMETGVVSEATTSSIIIPNNKESVVRSPFKDNVESHSISHKITPPSQLQHIHLTDSELKTSSTSQKQSSHIATQGEQKEGEGGGSSDTNSDPVVGDSIPDSSASCSSSLSIAVNVEKQQSSSSLAGLAERANIDSFFHECFNALTNDAVPGTSIEDLIVSKVFVSDTGSINRAMKNLLCMPE</sequence>
<dbReference type="PROSITE" id="PS50112">
    <property type="entry name" value="PAS"/>
    <property type="match status" value="1"/>
</dbReference>
<dbReference type="CDD" id="cd00130">
    <property type="entry name" value="PAS"/>
    <property type="match status" value="1"/>
</dbReference>
<organism evidence="5">
    <name type="scientific">Hermissenda crassicornis</name>
    <name type="common">Opalescent sea slug</name>
    <name type="synonym">Phidiana crassicornis</name>
    <dbReference type="NCBI Taxonomy" id="205593"/>
    <lineage>
        <taxon>Eukaryota</taxon>
        <taxon>Metazoa</taxon>
        <taxon>Spiralia</taxon>
        <taxon>Lophotrochozoa</taxon>
        <taxon>Mollusca</taxon>
        <taxon>Gastropoda</taxon>
        <taxon>Heterobranchia</taxon>
        <taxon>Euthyneura</taxon>
        <taxon>Nudipleura</taxon>
        <taxon>Nudibranchia</taxon>
        <taxon>Cladobranchia</taxon>
        <taxon>Aeolidioidea</taxon>
        <taxon>Glaucidae</taxon>
        <taxon>Hermissenda</taxon>
    </lineage>
</organism>
<protein>
    <submittedName>
        <fullName evidence="5">Period</fullName>
    </submittedName>
</protein>
<evidence type="ECO:0000256" key="3">
    <source>
        <dbReference type="SAM" id="MobiDB-lite"/>
    </source>
</evidence>
<feature type="region of interest" description="Disordered" evidence="3">
    <location>
        <begin position="565"/>
        <end position="589"/>
    </location>
</feature>